<gene>
    <name evidence="2" type="ORF">C5T88_00155</name>
</gene>
<evidence type="ECO:0000313" key="2">
    <source>
        <dbReference type="EMBL" id="AVP49004.1"/>
    </source>
</evidence>
<keyword evidence="1" id="KW-0472">Membrane</keyword>
<name>A0A2S0NJ17_9MOLU</name>
<feature type="transmembrane region" description="Helical" evidence="1">
    <location>
        <begin position="45"/>
        <end position="64"/>
    </location>
</feature>
<accession>A0A2S0NJ17</accession>
<dbReference type="EMBL" id="CP027019">
    <property type="protein sequence ID" value="AVP49004.1"/>
    <property type="molecule type" value="Genomic_DNA"/>
</dbReference>
<protein>
    <submittedName>
        <fullName evidence="2">Uncharacterized protein</fullName>
    </submittedName>
</protein>
<dbReference type="AlphaFoldDB" id="A0A2S0NJ17"/>
<organism evidence="2 3">
    <name type="scientific">Williamsoniiplasma luminosum</name>
    <dbReference type="NCBI Taxonomy" id="214888"/>
    <lineage>
        <taxon>Bacteria</taxon>
        <taxon>Bacillati</taxon>
        <taxon>Mycoplasmatota</taxon>
        <taxon>Mollicutes</taxon>
        <taxon>Entomoplasmatales</taxon>
        <taxon>Williamsoniiplasma</taxon>
    </lineage>
</organism>
<evidence type="ECO:0000256" key="1">
    <source>
        <dbReference type="SAM" id="Phobius"/>
    </source>
</evidence>
<keyword evidence="1" id="KW-1133">Transmembrane helix</keyword>
<proteinExistence type="predicted"/>
<feature type="transmembrane region" description="Helical" evidence="1">
    <location>
        <begin position="12"/>
        <end position="33"/>
    </location>
</feature>
<sequence length="221" mass="26050">MKNSMVSYIKKWSKILVSIFIFVLVFLITYFIDNITITKIKFLDGFIFAILGVALEMIFLKVYYTKKYFILRKVCRSLNSKFIKGLSTKDNLFSDLSLEKYQEVIKNIDCFHTWEYPIKKIKFKTSWFKESPKIVFYFETEQSSSKASTYEIKNEKSGRKTLKFTYSNTPSLNSYFKSRKRRDGNLSIILNNENQVILSTYKSDSLEKAYTGFLVFEDSVV</sequence>
<reference evidence="3" key="1">
    <citation type="submission" date="2018-02" db="EMBL/GenBank/DDBJ databases">
        <title>Firefly genomes illuminate parallel origins of bioluminescence in beetles.</title>
        <authorList>
            <person name="Fallon T.R."/>
            <person name="Lower S.E.S."/>
            <person name="Behringer M."/>
            <person name="Weng J.-K."/>
        </authorList>
    </citation>
    <scope>NUCLEOTIDE SEQUENCE [LARGE SCALE GENOMIC DNA]</scope>
</reference>
<dbReference type="Proteomes" id="UP000239250">
    <property type="component" value="Chromosome"/>
</dbReference>
<evidence type="ECO:0000313" key="3">
    <source>
        <dbReference type="Proteomes" id="UP000239250"/>
    </source>
</evidence>
<keyword evidence="1" id="KW-0812">Transmembrane</keyword>
<dbReference type="RefSeq" id="WP_303662351.1">
    <property type="nucleotide sequence ID" value="NZ_CP027019.1"/>
</dbReference>